<dbReference type="InterPro" id="IPR042001">
    <property type="entry name" value="Sortase_F"/>
</dbReference>
<feature type="compositionally biased region" description="Low complexity" evidence="2">
    <location>
        <begin position="53"/>
        <end position="70"/>
    </location>
</feature>
<dbReference type="SUPFAM" id="SSF63817">
    <property type="entry name" value="Sortase"/>
    <property type="match status" value="1"/>
</dbReference>
<gene>
    <name evidence="3" type="ORF">DIU77_02695</name>
</gene>
<keyword evidence="1" id="KW-0378">Hydrolase</keyword>
<dbReference type="STRING" id="1111738.GCA_000427905_02875"/>
<protein>
    <submittedName>
        <fullName evidence="3">Class F sortase</fullName>
    </submittedName>
</protein>
<feature type="region of interest" description="Disordered" evidence="2">
    <location>
        <begin position="53"/>
        <end position="97"/>
    </location>
</feature>
<dbReference type="GO" id="GO:0016787">
    <property type="term" value="F:hydrolase activity"/>
    <property type="evidence" value="ECO:0007669"/>
    <property type="project" value="UniProtKB-KW"/>
</dbReference>
<feature type="region of interest" description="Disordered" evidence="2">
    <location>
        <begin position="1"/>
        <end position="28"/>
    </location>
</feature>
<proteinExistence type="predicted"/>
<feature type="compositionally biased region" description="Basic and acidic residues" evidence="2">
    <location>
        <begin position="72"/>
        <end position="83"/>
    </location>
</feature>
<dbReference type="EMBL" id="QGUI01000061">
    <property type="protein sequence ID" value="PZN00777.1"/>
    <property type="molecule type" value="Genomic_DNA"/>
</dbReference>
<dbReference type="InterPro" id="IPR023365">
    <property type="entry name" value="Sortase_dom-sf"/>
</dbReference>
<dbReference type="Gene3D" id="2.40.260.10">
    <property type="entry name" value="Sortase"/>
    <property type="match status" value="1"/>
</dbReference>
<dbReference type="AlphaFoldDB" id="A0A2W4LYQ3"/>
<evidence type="ECO:0000256" key="2">
    <source>
        <dbReference type="SAM" id="MobiDB-lite"/>
    </source>
</evidence>
<organism evidence="3">
    <name type="scientific">Thermocrispum agreste</name>
    <dbReference type="NCBI Taxonomy" id="37925"/>
    <lineage>
        <taxon>Bacteria</taxon>
        <taxon>Bacillati</taxon>
        <taxon>Actinomycetota</taxon>
        <taxon>Actinomycetes</taxon>
        <taxon>Pseudonocardiales</taxon>
        <taxon>Pseudonocardiaceae</taxon>
        <taxon>Thermocrispum</taxon>
    </lineage>
</organism>
<accession>A0A2W4LYQ3</accession>
<dbReference type="CDD" id="cd05829">
    <property type="entry name" value="Sortase_F"/>
    <property type="match status" value="1"/>
</dbReference>
<feature type="compositionally biased region" description="Basic and acidic residues" evidence="2">
    <location>
        <begin position="1"/>
        <end position="18"/>
    </location>
</feature>
<sequence>MTEAGRRGARGRGPDSTRRRGRLGVLPGRRRRHGLVAAALALCLTAGCSSAASSGAERSQAPPSSPAQASEHSGRGEQARENSPRGMPPAPPVSVSIPRIGARSSLVPVGLNKDRTLAVPPVSQPMQAAWYRYSPTPGEVGPSVLLGHVDGGGKPGIFHRLHTLEPGDEVIVERADGSVARFVVRRVAQVPKKAFPTDEVYGDTDRPEIRLITCGGSFDRAAGSYRDNVIVYGTLKAR</sequence>
<reference evidence="3" key="1">
    <citation type="submission" date="2018-05" db="EMBL/GenBank/DDBJ databases">
        <authorList>
            <person name="Lanie J.A."/>
            <person name="Ng W.-L."/>
            <person name="Kazmierczak K.M."/>
            <person name="Andrzejewski T.M."/>
            <person name="Davidsen T.M."/>
            <person name="Wayne K.J."/>
            <person name="Tettelin H."/>
            <person name="Glass J.I."/>
            <person name="Rusch D."/>
            <person name="Podicherti R."/>
            <person name="Tsui H.-C.T."/>
            <person name="Winkler M.E."/>
        </authorList>
    </citation>
    <scope>NUCLEOTIDE SEQUENCE</scope>
    <source>
        <strain evidence="3">ZC4RG45</strain>
    </source>
</reference>
<dbReference type="Pfam" id="PF04203">
    <property type="entry name" value="Sortase"/>
    <property type="match status" value="1"/>
</dbReference>
<dbReference type="InterPro" id="IPR005754">
    <property type="entry name" value="Sortase"/>
</dbReference>
<dbReference type="NCBIfam" id="NF033748">
    <property type="entry name" value="class_F_sortase"/>
    <property type="match status" value="1"/>
</dbReference>
<evidence type="ECO:0000313" key="3">
    <source>
        <dbReference type="EMBL" id="PZN00777.1"/>
    </source>
</evidence>
<evidence type="ECO:0000256" key="1">
    <source>
        <dbReference type="ARBA" id="ARBA00022801"/>
    </source>
</evidence>
<name>A0A2W4LYQ3_9PSEU</name>
<comment type="caution">
    <text evidence="3">The sequence shown here is derived from an EMBL/GenBank/DDBJ whole genome shotgun (WGS) entry which is preliminary data.</text>
</comment>